<protein>
    <submittedName>
        <fullName evidence="1">Uncharacterized protein</fullName>
    </submittedName>
</protein>
<dbReference type="EMBL" id="CM009750">
    <property type="protein sequence ID" value="PUZ69461.1"/>
    <property type="molecule type" value="Genomic_DNA"/>
</dbReference>
<evidence type="ECO:0000313" key="1">
    <source>
        <dbReference type="EMBL" id="PUZ69461.1"/>
    </source>
</evidence>
<dbReference type="AlphaFoldDB" id="A0A2T7ENQ4"/>
<keyword evidence="2" id="KW-1185">Reference proteome</keyword>
<reference evidence="1 2" key="1">
    <citation type="submission" date="2018-04" db="EMBL/GenBank/DDBJ databases">
        <title>WGS assembly of Panicum hallii var. hallii HAL2.</title>
        <authorList>
            <person name="Lovell J."/>
            <person name="Jenkins J."/>
            <person name="Lowry D."/>
            <person name="Mamidi S."/>
            <person name="Sreedasyam A."/>
            <person name="Weng X."/>
            <person name="Barry K."/>
            <person name="Bonette J."/>
            <person name="Campitelli B."/>
            <person name="Daum C."/>
            <person name="Gordon S."/>
            <person name="Gould B."/>
            <person name="Lipzen A."/>
            <person name="MacQueen A."/>
            <person name="Palacio-Mejia J."/>
            <person name="Plott C."/>
            <person name="Shakirov E."/>
            <person name="Shu S."/>
            <person name="Yoshinaga Y."/>
            <person name="Zane M."/>
            <person name="Rokhsar D."/>
            <person name="Grimwood J."/>
            <person name="Schmutz J."/>
            <person name="Juenger T."/>
        </authorList>
    </citation>
    <scope>NUCLEOTIDE SEQUENCE [LARGE SCALE GENOMIC DNA]</scope>
    <source>
        <strain evidence="2">cv. HAL2</strain>
    </source>
</reference>
<dbReference type="Gramene" id="PUZ69461">
    <property type="protein sequence ID" value="PUZ69461"/>
    <property type="gene ID" value="GQ55_2G110200"/>
</dbReference>
<dbReference type="Proteomes" id="UP000244336">
    <property type="component" value="Chromosome 2"/>
</dbReference>
<name>A0A2T7ENQ4_9POAL</name>
<accession>A0A2T7ENQ4</accession>
<proteinExistence type="predicted"/>
<sequence length="79" mass="9226">MVIGYSARRHHQQPDLTRKLCAHPHWVSLWTYRNDCSLLFCKLLPPSKISCLPNLSKADSMRYALYVFDEMHRCGPAYS</sequence>
<gene>
    <name evidence="1" type="ORF">GQ55_2G110200</name>
</gene>
<evidence type="ECO:0000313" key="2">
    <source>
        <dbReference type="Proteomes" id="UP000244336"/>
    </source>
</evidence>
<organism evidence="1 2">
    <name type="scientific">Panicum hallii var. hallii</name>
    <dbReference type="NCBI Taxonomy" id="1504633"/>
    <lineage>
        <taxon>Eukaryota</taxon>
        <taxon>Viridiplantae</taxon>
        <taxon>Streptophyta</taxon>
        <taxon>Embryophyta</taxon>
        <taxon>Tracheophyta</taxon>
        <taxon>Spermatophyta</taxon>
        <taxon>Magnoliopsida</taxon>
        <taxon>Liliopsida</taxon>
        <taxon>Poales</taxon>
        <taxon>Poaceae</taxon>
        <taxon>PACMAD clade</taxon>
        <taxon>Panicoideae</taxon>
        <taxon>Panicodae</taxon>
        <taxon>Paniceae</taxon>
        <taxon>Panicinae</taxon>
        <taxon>Panicum</taxon>
        <taxon>Panicum sect. Panicum</taxon>
    </lineage>
</organism>